<name>A0ABR7K7N9_9FIRM</name>
<gene>
    <name evidence="1" type="ORF">H8909_00415</name>
</gene>
<protein>
    <recommendedName>
        <fullName evidence="3">Phage protein</fullName>
    </recommendedName>
</protein>
<accession>A0ABR7K7N9</accession>
<evidence type="ECO:0000313" key="1">
    <source>
        <dbReference type="EMBL" id="MBC6008729.1"/>
    </source>
</evidence>
<dbReference type="EMBL" id="JACRWG010000001">
    <property type="protein sequence ID" value="MBC6008729.1"/>
    <property type="molecule type" value="Genomic_DNA"/>
</dbReference>
<reference evidence="1 2" key="1">
    <citation type="submission" date="2020-08" db="EMBL/GenBank/DDBJ databases">
        <authorList>
            <person name="Liu C."/>
            <person name="Sun Q."/>
        </authorList>
    </citation>
    <scope>NUCLEOTIDE SEQUENCE [LARGE SCALE GENOMIC DNA]</scope>
    <source>
        <strain evidence="1 2">NSJ-22</strain>
    </source>
</reference>
<comment type="caution">
    <text evidence="1">The sequence shown here is derived from an EMBL/GenBank/DDBJ whole genome shotgun (WGS) entry which is preliminary data.</text>
</comment>
<sequence>MATEAQKKASANYAKKMTKCVNLAFNKKTDADILEKLDQVDSKMGYIKKLIREDIAKSEKD</sequence>
<evidence type="ECO:0008006" key="3">
    <source>
        <dbReference type="Google" id="ProtNLM"/>
    </source>
</evidence>
<keyword evidence="2" id="KW-1185">Reference proteome</keyword>
<organism evidence="1 2">
    <name type="scientific">Catenibacterium faecis</name>
    <dbReference type="NCBI Taxonomy" id="2764323"/>
    <lineage>
        <taxon>Bacteria</taxon>
        <taxon>Bacillati</taxon>
        <taxon>Bacillota</taxon>
        <taxon>Erysipelotrichia</taxon>
        <taxon>Erysipelotrichales</taxon>
        <taxon>Coprobacillaceae</taxon>
        <taxon>Catenibacterium</taxon>
    </lineage>
</organism>
<proteinExistence type="predicted"/>
<evidence type="ECO:0000313" key="2">
    <source>
        <dbReference type="Proteomes" id="UP000603474"/>
    </source>
</evidence>
<dbReference type="RefSeq" id="WP_187011484.1">
    <property type="nucleotide sequence ID" value="NZ_JACRWG010000001.1"/>
</dbReference>
<dbReference type="Proteomes" id="UP000603474">
    <property type="component" value="Unassembled WGS sequence"/>
</dbReference>
<dbReference type="GeneID" id="301324593"/>